<dbReference type="PATRIC" id="fig|396596.7.peg.5423"/>
<dbReference type="Pfam" id="PF16967">
    <property type="entry name" value="TcfC"/>
    <property type="match status" value="1"/>
</dbReference>
<evidence type="ECO:0000256" key="2">
    <source>
        <dbReference type="SAM" id="SignalP"/>
    </source>
</evidence>
<dbReference type="Pfam" id="PF15976">
    <property type="entry name" value="CooC_C"/>
    <property type="match status" value="1"/>
</dbReference>
<feature type="signal peptide" evidence="2">
    <location>
        <begin position="1"/>
        <end position="20"/>
    </location>
</feature>
<dbReference type="Proteomes" id="UP000005463">
    <property type="component" value="Unassembled WGS sequence"/>
</dbReference>
<keyword evidence="1 2" id="KW-0732">Signal</keyword>
<dbReference type="InterPro" id="IPR031917">
    <property type="entry name" value="Pilus_assem_C"/>
</dbReference>
<evidence type="ECO:0008006" key="7">
    <source>
        <dbReference type="Google" id="ProtNLM"/>
    </source>
</evidence>
<gene>
    <name evidence="5" type="ORF">BamIOP4010DRAFT_2355</name>
</gene>
<comment type="caution">
    <text evidence="5">The sequence shown here is derived from an EMBL/GenBank/DDBJ whole genome shotgun (WGS) entry which is preliminary data.</text>
</comment>
<sequence>MKRFTLAVLLAFAAAGHAFAASAAAAPVSASAAAPSGVDISELPPGFADALYDTPLAVRVEVDGQYLTDAMVVLDHHQHVTLTQIMGEADSPMALETRQDYEAMLRHGLKLGTCSGFDCPMGIVRSAFSMADSKLALFTNHGSAAASSAQRYLSVPTHGSGGALLSHSLSFVTDPGSSASSLNYDLSLTSNLGGWTAYSDMQVLYNHYGRFGGYDGGDQWQKYLNDAYLQKEFHGYYVRGGIFAPDDSTDQGNLAPLPFADANTIAGFAVGSSDTLLKSGNRPSMIPVTVNANKAGRAEIYKDGRLLGTYPTQPGINNLPTENLPDGIYSVNVRLYEGGQLVSTLPESVYKPTNWNGHDRWRFRVYGGRRFALWDNSGYDDNRNAWVGGVQLGYLFTPKLRGGVTVAYDGVDTPVGLFLDYQLNEHARFYFNPYYSAKRGTGYEVQGTFNFGTASLAFTHRYSERKFSRQVETFGLNPLPVYTDISRYSSLTGSWQVNEHNRLSASLSYDHVHSQRTMDLTFYHDLVTNGGTEIQSFVSVYDRPTSWNGFGGVPSEHGVMIGLTGTFGHDSNQFNISTGTGKSSAGWDPSLNLGYQHTFKDSALQSINVNGNYARSGSAMTASAQFATHSMSGNGYVQYGASTGDTSLGLNLQSTTAIGGGAIAEAAATAGQAQSAVVLDVDSDKGMPAKGLIARLNDGQSVNLHPGRNLVPVDPYEVQHLSFDQSDGKTGGVKFAPDETTVQLYPGGVVHQKIDAMRTVTVVGRVVDAKGQPETGIRIKNHAGQAWPENDGVFTMEVSRKDPNITVFKGKQARMTFDLKSKLKQADATGVVVLGDLKCE</sequence>
<dbReference type="InterPro" id="IPR032636">
    <property type="entry name" value="Pilus_assem_E-set-like_dom"/>
</dbReference>
<evidence type="ECO:0000313" key="5">
    <source>
        <dbReference type="EMBL" id="EDT04122.1"/>
    </source>
</evidence>
<accession>B1FE95</accession>
<feature type="domain" description="Pilus assembly protein E-set like" evidence="4">
    <location>
        <begin position="286"/>
        <end position="351"/>
    </location>
</feature>
<feature type="chain" id="PRO_5002763268" description="Fimbrial biogenesis outer membrane usher protein" evidence="2">
    <location>
        <begin position="21"/>
        <end position="840"/>
    </location>
</feature>
<proteinExistence type="predicted"/>
<protein>
    <recommendedName>
        <fullName evidence="7">Fimbrial biogenesis outer membrane usher protein</fullName>
    </recommendedName>
</protein>
<reference evidence="5 6" key="1">
    <citation type="submission" date="2008-03" db="EMBL/GenBank/DDBJ databases">
        <title>Sequencing of the draft genome and assembly of Burkholderia ambifaria IOP40-10.</title>
        <authorList>
            <consortium name="US DOE Joint Genome Institute (JGI-PGF)"/>
            <person name="Copeland A."/>
            <person name="Lucas S."/>
            <person name="Lapidus A."/>
            <person name="Glavina del Rio T."/>
            <person name="Dalin E."/>
            <person name="Tice H."/>
            <person name="Bruce D."/>
            <person name="Goodwin L."/>
            <person name="Pitluck S."/>
            <person name="Larimer F."/>
            <person name="Land M.L."/>
            <person name="Hauser L."/>
            <person name="Tiedje J."/>
            <person name="Richardson P."/>
        </authorList>
    </citation>
    <scope>NUCLEOTIDE SEQUENCE [LARGE SCALE GENOMIC DNA]</scope>
    <source>
        <strain evidence="5 6">IOP40-10</strain>
    </source>
</reference>
<evidence type="ECO:0000259" key="4">
    <source>
        <dbReference type="Pfam" id="PF16967"/>
    </source>
</evidence>
<organism evidence="5 6">
    <name type="scientific">Burkholderia ambifaria IOP40-10</name>
    <dbReference type="NCBI Taxonomy" id="396596"/>
    <lineage>
        <taxon>Bacteria</taxon>
        <taxon>Pseudomonadati</taxon>
        <taxon>Pseudomonadota</taxon>
        <taxon>Betaproteobacteria</taxon>
        <taxon>Burkholderiales</taxon>
        <taxon>Burkholderiaceae</taxon>
        <taxon>Burkholderia</taxon>
        <taxon>Burkholderia cepacia complex</taxon>
    </lineage>
</organism>
<dbReference type="RefSeq" id="WP_006751547.1">
    <property type="nucleotide sequence ID" value="NZ_ABLC01000046.1"/>
</dbReference>
<evidence type="ECO:0000256" key="1">
    <source>
        <dbReference type="ARBA" id="ARBA00022729"/>
    </source>
</evidence>
<evidence type="ECO:0000259" key="3">
    <source>
        <dbReference type="Pfam" id="PF15976"/>
    </source>
</evidence>
<evidence type="ECO:0000313" key="6">
    <source>
        <dbReference type="Proteomes" id="UP000005463"/>
    </source>
</evidence>
<dbReference type="EMBL" id="ABLC01000046">
    <property type="protein sequence ID" value="EDT04122.1"/>
    <property type="molecule type" value="Genomic_DNA"/>
</dbReference>
<dbReference type="AlphaFoldDB" id="B1FE95"/>
<name>B1FE95_9BURK</name>
<feature type="domain" description="Pilus assembly protein C-terminal" evidence="3">
    <location>
        <begin position="744"/>
        <end position="839"/>
    </location>
</feature>